<dbReference type="Proteomes" id="UP001597387">
    <property type="component" value="Unassembled WGS sequence"/>
</dbReference>
<evidence type="ECO:0000313" key="3">
    <source>
        <dbReference type="Proteomes" id="UP001597387"/>
    </source>
</evidence>
<evidence type="ECO:0000259" key="1">
    <source>
        <dbReference type="Pfam" id="PF00535"/>
    </source>
</evidence>
<name>A0ABW4ZGH9_9SPHI</name>
<proteinExistence type="predicted"/>
<evidence type="ECO:0000313" key="2">
    <source>
        <dbReference type="EMBL" id="MFD2161030.1"/>
    </source>
</evidence>
<dbReference type="PANTHER" id="PTHR22916:SF3">
    <property type="entry name" value="UDP-GLCNAC:BETAGAL BETA-1,3-N-ACETYLGLUCOSAMINYLTRANSFERASE-LIKE PROTEIN 1"/>
    <property type="match status" value="1"/>
</dbReference>
<dbReference type="InterPro" id="IPR001173">
    <property type="entry name" value="Glyco_trans_2-like"/>
</dbReference>
<keyword evidence="3" id="KW-1185">Reference proteome</keyword>
<accession>A0ABW4ZGH9</accession>
<dbReference type="RefSeq" id="WP_255905379.1">
    <property type="nucleotide sequence ID" value="NZ_JAFMZO010000005.1"/>
</dbReference>
<dbReference type="InterPro" id="IPR029044">
    <property type="entry name" value="Nucleotide-diphossugar_trans"/>
</dbReference>
<dbReference type="Gene3D" id="3.90.550.10">
    <property type="entry name" value="Spore Coat Polysaccharide Biosynthesis Protein SpsA, Chain A"/>
    <property type="match status" value="1"/>
</dbReference>
<dbReference type="Pfam" id="PF00535">
    <property type="entry name" value="Glycos_transf_2"/>
    <property type="match status" value="1"/>
</dbReference>
<sequence length="312" mass="36419">MIDVSVIIPTYNRLWSLPRAIESCRKNSCSIEIIVVDDGSTDETWQWLQTQENLISLRQDNQGQTYAINAATAIAKGEYIRFLDSDDFLESGIIDRQFLKAKENGAQLIYSRVDNYSESTKTIEKCPDTGFWDDFLEVQLSNRYGSHFLGMLFHRDLVTKVPRRPDFAYREDRMFLLEVGLLEPKTAYVEGCAGYWVQHHDQMQRNYQGLKSQVTNWQHLNIFKKILSNLELTGRLNESRKNAACTVLWMLAHWIAKDHIKEATEVANWIFKLNPTFRIPEQGLLGFLYKTLGFNTTELILRVRRFLKYGWN</sequence>
<dbReference type="PANTHER" id="PTHR22916">
    <property type="entry name" value="GLYCOSYLTRANSFERASE"/>
    <property type="match status" value="1"/>
</dbReference>
<organism evidence="2 3">
    <name type="scientific">Paradesertivirga mongoliensis</name>
    <dbReference type="NCBI Taxonomy" id="2100740"/>
    <lineage>
        <taxon>Bacteria</taxon>
        <taxon>Pseudomonadati</taxon>
        <taxon>Bacteroidota</taxon>
        <taxon>Sphingobacteriia</taxon>
        <taxon>Sphingobacteriales</taxon>
        <taxon>Sphingobacteriaceae</taxon>
        <taxon>Paradesertivirga</taxon>
    </lineage>
</organism>
<feature type="domain" description="Glycosyltransferase 2-like" evidence="1">
    <location>
        <begin position="5"/>
        <end position="128"/>
    </location>
</feature>
<comment type="caution">
    <text evidence="2">The sequence shown here is derived from an EMBL/GenBank/DDBJ whole genome shotgun (WGS) entry which is preliminary data.</text>
</comment>
<protein>
    <submittedName>
        <fullName evidence="2">Glycosyltransferase family 2 protein</fullName>
    </submittedName>
</protein>
<dbReference type="EMBL" id="JBHUHZ010000001">
    <property type="protein sequence ID" value="MFD2161030.1"/>
    <property type="molecule type" value="Genomic_DNA"/>
</dbReference>
<reference evidence="3" key="1">
    <citation type="journal article" date="2019" name="Int. J. Syst. Evol. Microbiol.">
        <title>The Global Catalogue of Microorganisms (GCM) 10K type strain sequencing project: providing services to taxonomists for standard genome sequencing and annotation.</title>
        <authorList>
            <consortium name="The Broad Institute Genomics Platform"/>
            <consortium name="The Broad Institute Genome Sequencing Center for Infectious Disease"/>
            <person name="Wu L."/>
            <person name="Ma J."/>
        </authorList>
    </citation>
    <scope>NUCLEOTIDE SEQUENCE [LARGE SCALE GENOMIC DNA]</scope>
    <source>
        <strain evidence="3">KCTC 42217</strain>
    </source>
</reference>
<dbReference type="SUPFAM" id="SSF53448">
    <property type="entry name" value="Nucleotide-diphospho-sugar transferases"/>
    <property type="match status" value="1"/>
</dbReference>
<gene>
    <name evidence="2" type="ORF">ACFSJU_01400</name>
</gene>